<dbReference type="InterPro" id="IPR002401">
    <property type="entry name" value="Cyt_P450_E_grp-I"/>
</dbReference>
<dbReference type="InterPro" id="IPR017972">
    <property type="entry name" value="Cyt_P450_CS"/>
</dbReference>
<dbReference type="STRING" id="36646.A0A1V6V2B6"/>
<keyword evidence="8" id="KW-1185">Reference proteome</keyword>
<evidence type="ECO:0000313" key="8">
    <source>
        <dbReference type="Proteomes" id="UP000191500"/>
    </source>
</evidence>
<dbReference type="AlphaFoldDB" id="A0A1V6V2B6"/>
<dbReference type="GO" id="GO:0020037">
    <property type="term" value="F:heme binding"/>
    <property type="evidence" value="ECO:0007669"/>
    <property type="project" value="InterPro"/>
</dbReference>
<dbReference type="EMBL" id="MDDG01000002">
    <property type="protein sequence ID" value="OQE44817.1"/>
    <property type="molecule type" value="Genomic_DNA"/>
</dbReference>
<gene>
    <name evidence="7" type="ORF">PENCOP_c002G06270</name>
</gene>
<dbReference type="SUPFAM" id="SSF48264">
    <property type="entry name" value="Cytochrome P450"/>
    <property type="match status" value="1"/>
</dbReference>
<keyword evidence="3 6" id="KW-0560">Oxidoreductase</keyword>
<dbReference type="Pfam" id="PF00067">
    <property type="entry name" value="p450"/>
    <property type="match status" value="1"/>
</dbReference>
<comment type="cofactor">
    <cofactor evidence="5">
        <name>heme</name>
        <dbReference type="ChEBI" id="CHEBI:30413"/>
    </cofactor>
</comment>
<dbReference type="InterPro" id="IPR050364">
    <property type="entry name" value="Cytochrome_P450_fung"/>
</dbReference>
<comment type="similarity">
    <text evidence="1 6">Belongs to the cytochrome P450 family.</text>
</comment>
<dbReference type="InterPro" id="IPR036396">
    <property type="entry name" value="Cyt_P450_sf"/>
</dbReference>
<dbReference type="Proteomes" id="UP000191500">
    <property type="component" value="Unassembled WGS sequence"/>
</dbReference>
<keyword evidence="4 5" id="KW-0408">Iron</keyword>
<proteinExistence type="inferred from homology"/>
<dbReference type="GO" id="GO:0004497">
    <property type="term" value="F:monooxygenase activity"/>
    <property type="evidence" value="ECO:0007669"/>
    <property type="project" value="UniProtKB-KW"/>
</dbReference>
<organism evidence="7 8">
    <name type="scientific">Penicillium coprophilum</name>
    <dbReference type="NCBI Taxonomy" id="36646"/>
    <lineage>
        <taxon>Eukaryota</taxon>
        <taxon>Fungi</taxon>
        <taxon>Dikarya</taxon>
        <taxon>Ascomycota</taxon>
        <taxon>Pezizomycotina</taxon>
        <taxon>Eurotiomycetes</taxon>
        <taxon>Eurotiomycetidae</taxon>
        <taxon>Eurotiales</taxon>
        <taxon>Aspergillaceae</taxon>
        <taxon>Penicillium</taxon>
    </lineage>
</organism>
<dbReference type="CDD" id="cd11065">
    <property type="entry name" value="CYP64-like"/>
    <property type="match status" value="1"/>
</dbReference>
<dbReference type="PRINTS" id="PR00463">
    <property type="entry name" value="EP450I"/>
</dbReference>
<evidence type="ECO:0000256" key="2">
    <source>
        <dbReference type="ARBA" id="ARBA00022723"/>
    </source>
</evidence>
<comment type="caution">
    <text evidence="7">The sequence shown here is derived from an EMBL/GenBank/DDBJ whole genome shotgun (WGS) entry which is preliminary data.</text>
</comment>
<dbReference type="PRINTS" id="PR00385">
    <property type="entry name" value="P450"/>
</dbReference>
<dbReference type="GO" id="GO:0005506">
    <property type="term" value="F:iron ion binding"/>
    <property type="evidence" value="ECO:0007669"/>
    <property type="project" value="InterPro"/>
</dbReference>
<protein>
    <submittedName>
        <fullName evidence="7">Uncharacterized protein</fullName>
    </submittedName>
</protein>
<dbReference type="GO" id="GO:0016705">
    <property type="term" value="F:oxidoreductase activity, acting on paired donors, with incorporation or reduction of molecular oxygen"/>
    <property type="evidence" value="ECO:0007669"/>
    <property type="project" value="InterPro"/>
</dbReference>
<reference evidence="8" key="1">
    <citation type="journal article" date="2017" name="Nat. Microbiol.">
        <title>Global analysis of biosynthetic gene clusters reveals vast potential of secondary metabolite production in Penicillium species.</title>
        <authorList>
            <person name="Nielsen J.C."/>
            <person name="Grijseels S."/>
            <person name="Prigent S."/>
            <person name="Ji B."/>
            <person name="Dainat J."/>
            <person name="Nielsen K.F."/>
            <person name="Frisvad J.C."/>
            <person name="Workman M."/>
            <person name="Nielsen J."/>
        </authorList>
    </citation>
    <scope>NUCLEOTIDE SEQUENCE [LARGE SCALE GENOMIC DNA]</scope>
    <source>
        <strain evidence="8">IBT 31321</strain>
    </source>
</reference>
<evidence type="ECO:0000313" key="7">
    <source>
        <dbReference type="EMBL" id="OQE44817.1"/>
    </source>
</evidence>
<dbReference type="PANTHER" id="PTHR46300:SF12">
    <property type="entry name" value="P450, PUTATIVE (EUROFUNG)-RELATED"/>
    <property type="match status" value="1"/>
</dbReference>
<sequence>MGQTLVLLNKSEVAYDLMERRSAIHSSRPQAVFSADLVNWKRIVSVNGDANVVRTHRKYITSLLGSKNAILNMHHQLDLGARHFLSQTLRQPDFLIENIRRVTGAKMLDMVYGYKVGPSGPDSLVDMAELSGIQFSSAVEPGAWVVDSMPMLKYLPAWFPGAGFQQTAREWRDALTNLAEKPYAFVLHQRSKGKDVDSYVSRHLDALDSPIAPDQESVIKWTAAVIYGAGADTTVSVLSTFFLVMAQFPDVQRHAQAELDLVVGSRLPTMNDRPNLPYADALMKEVMRWHPVAPLGVPHMSTEEDEYCGYRIPKGAVLVPNIWSFAHDPEIYKDPMSFNPGRFLQDESGTSPEWDPQKLIFGFGRRICPGRFLADASVFLTIAKSLAVFDISKRLGEDGKEMDLPTGFQPGIISHPSPFRVQIRPRSEHARVLIRSVEVEEPWLKGDSDVFDDIKL</sequence>
<evidence type="ECO:0000256" key="6">
    <source>
        <dbReference type="RuleBase" id="RU000461"/>
    </source>
</evidence>
<keyword evidence="6" id="KW-0503">Monooxygenase</keyword>
<name>A0A1V6V2B6_9EURO</name>
<keyword evidence="5 6" id="KW-0349">Heme</keyword>
<dbReference type="Gene3D" id="1.10.630.10">
    <property type="entry name" value="Cytochrome P450"/>
    <property type="match status" value="1"/>
</dbReference>
<dbReference type="InterPro" id="IPR001128">
    <property type="entry name" value="Cyt_P450"/>
</dbReference>
<accession>A0A1V6V2B6</accession>
<keyword evidence="2 5" id="KW-0479">Metal-binding</keyword>
<dbReference type="GO" id="GO:0043386">
    <property type="term" value="P:mycotoxin biosynthetic process"/>
    <property type="evidence" value="ECO:0007669"/>
    <property type="project" value="UniProtKB-ARBA"/>
</dbReference>
<evidence type="ECO:0000256" key="4">
    <source>
        <dbReference type="ARBA" id="ARBA00023004"/>
    </source>
</evidence>
<feature type="binding site" description="axial binding residue" evidence="5">
    <location>
        <position position="368"/>
    </location>
    <ligand>
        <name>heme</name>
        <dbReference type="ChEBI" id="CHEBI:30413"/>
    </ligand>
    <ligandPart>
        <name>Fe</name>
        <dbReference type="ChEBI" id="CHEBI:18248"/>
    </ligandPart>
</feature>
<evidence type="ECO:0000256" key="5">
    <source>
        <dbReference type="PIRSR" id="PIRSR602401-1"/>
    </source>
</evidence>
<dbReference type="PROSITE" id="PS00086">
    <property type="entry name" value="CYTOCHROME_P450"/>
    <property type="match status" value="1"/>
</dbReference>
<dbReference type="PANTHER" id="PTHR46300">
    <property type="entry name" value="P450, PUTATIVE (EUROFUNG)-RELATED-RELATED"/>
    <property type="match status" value="1"/>
</dbReference>
<evidence type="ECO:0000256" key="1">
    <source>
        <dbReference type="ARBA" id="ARBA00010617"/>
    </source>
</evidence>
<evidence type="ECO:0000256" key="3">
    <source>
        <dbReference type="ARBA" id="ARBA00023002"/>
    </source>
</evidence>